<dbReference type="GO" id="GO:0009055">
    <property type="term" value="F:electron transfer activity"/>
    <property type="evidence" value="ECO:0007669"/>
    <property type="project" value="InterPro"/>
</dbReference>
<evidence type="ECO:0000313" key="8">
    <source>
        <dbReference type="EMBL" id="RFT65617.1"/>
    </source>
</evidence>
<dbReference type="Proteomes" id="UP000029389">
    <property type="component" value="Unassembled WGS sequence"/>
</dbReference>
<evidence type="ECO:0000256" key="5">
    <source>
        <dbReference type="SAM" id="Phobius"/>
    </source>
</evidence>
<gene>
    <name evidence="8" type="ORF">D0U04_18575</name>
    <name evidence="7" type="ORF">DJ93_4283</name>
</gene>
<dbReference type="Proteomes" id="UP000264294">
    <property type="component" value="Unassembled WGS sequence"/>
</dbReference>
<dbReference type="PATRIC" id="fig|1405.8.peg.4406"/>
<evidence type="ECO:0000256" key="3">
    <source>
        <dbReference type="ARBA" id="ARBA00023004"/>
    </source>
</evidence>
<keyword evidence="3 4" id="KW-0408">Iron</keyword>
<keyword evidence="5" id="KW-1133">Transmembrane helix</keyword>
<evidence type="ECO:0000259" key="6">
    <source>
        <dbReference type="PROSITE" id="PS51007"/>
    </source>
</evidence>
<evidence type="ECO:0000256" key="1">
    <source>
        <dbReference type="ARBA" id="ARBA00022617"/>
    </source>
</evidence>
<accession>A0A090YIA8</accession>
<evidence type="ECO:0000313" key="9">
    <source>
        <dbReference type="Proteomes" id="UP000029389"/>
    </source>
</evidence>
<dbReference type="PANTHER" id="PTHR30600:SF9">
    <property type="entry name" value="BLR7738 PROTEIN"/>
    <property type="match status" value="1"/>
</dbReference>
<dbReference type="GO" id="GO:0004130">
    <property type="term" value="F:cytochrome-c peroxidase activity"/>
    <property type="evidence" value="ECO:0007669"/>
    <property type="project" value="TreeGrafter"/>
</dbReference>
<reference evidence="7 9" key="1">
    <citation type="submission" date="2014-04" db="EMBL/GenBank/DDBJ databases">
        <authorList>
            <person name="Bishop-Lilly K.A."/>
            <person name="Broomall S.M."/>
            <person name="Chain P.S."/>
            <person name="Chertkov O."/>
            <person name="Coyne S.R."/>
            <person name="Daligault H.E."/>
            <person name="Davenport K.W."/>
            <person name="Erkkila T."/>
            <person name="Frey K.G."/>
            <person name="Gibbons H.S."/>
            <person name="Gu W."/>
            <person name="Jaissle J."/>
            <person name="Johnson S.L."/>
            <person name="Koroleva G.I."/>
            <person name="Ladner J.T."/>
            <person name="Lo C.-C."/>
            <person name="Minogue T.D."/>
            <person name="Munk C."/>
            <person name="Palacios G.F."/>
            <person name="Redden C.L."/>
            <person name="Rosenzweig C.N."/>
            <person name="Scholz M.B."/>
            <person name="Teshima H."/>
            <person name="Xu Y."/>
        </authorList>
    </citation>
    <scope>NUCLEOTIDE SEQUENCE [LARGE SCALE GENOMIC DNA]</scope>
    <source>
        <strain evidence="7 9">BHP</strain>
    </source>
</reference>
<dbReference type="InterPro" id="IPR036909">
    <property type="entry name" value="Cyt_c-like_dom_sf"/>
</dbReference>
<evidence type="ECO:0000313" key="7">
    <source>
        <dbReference type="EMBL" id="KFM98543.1"/>
    </source>
</evidence>
<evidence type="ECO:0000256" key="4">
    <source>
        <dbReference type="PROSITE-ProRule" id="PRU00433"/>
    </source>
</evidence>
<dbReference type="SUPFAM" id="SSF46626">
    <property type="entry name" value="Cytochrome c"/>
    <property type="match status" value="1"/>
</dbReference>
<proteinExistence type="predicted"/>
<dbReference type="RefSeq" id="WP_042983163.1">
    <property type="nucleotide sequence ID" value="NZ_JMQC01000008.1"/>
</dbReference>
<dbReference type="PANTHER" id="PTHR30600">
    <property type="entry name" value="CYTOCHROME C PEROXIDASE-RELATED"/>
    <property type="match status" value="1"/>
</dbReference>
<evidence type="ECO:0000256" key="2">
    <source>
        <dbReference type="ARBA" id="ARBA00022723"/>
    </source>
</evidence>
<protein>
    <submittedName>
        <fullName evidence="8">Electron transport protein</fullName>
    </submittedName>
</protein>
<reference evidence="8 10" key="2">
    <citation type="submission" date="2018-08" db="EMBL/GenBank/DDBJ databases">
        <title>Bacillus clarus sp. nov. strain PS00077A.</title>
        <authorList>
            <person name="Mendez Acevedo M."/>
            <person name="Carroll L."/>
            <person name="Mukherjee M."/>
            <person name="Wiedmann M."/>
            <person name="Kovac J."/>
        </authorList>
    </citation>
    <scope>NUCLEOTIDE SEQUENCE [LARGE SCALE GENOMIC DNA]</scope>
    <source>
        <strain evidence="8 10">PS00077A</strain>
    </source>
</reference>
<organism evidence="7 9">
    <name type="scientific">Bacillus clarus</name>
    <dbReference type="NCBI Taxonomy" id="2338372"/>
    <lineage>
        <taxon>Bacteria</taxon>
        <taxon>Bacillati</taxon>
        <taxon>Bacillota</taxon>
        <taxon>Bacilli</taxon>
        <taxon>Bacillales</taxon>
        <taxon>Bacillaceae</taxon>
        <taxon>Bacillus</taxon>
        <taxon>Bacillus cereus group</taxon>
    </lineage>
</organism>
<keyword evidence="5" id="KW-0812">Transmembrane</keyword>
<name>A0A090YIA8_9BACI</name>
<dbReference type="PROSITE" id="PS51007">
    <property type="entry name" value="CYTC"/>
    <property type="match status" value="1"/>
</dbReference>
<dbReference type="EMBL" id="JMQC01000008">
    <property type="protein sequence ID" value="KFM98543.1"/>
    <property type="molecule type" value="Genomic_DNA"/>
</dbReference>
<dbReference type="InterPro" id="IPR051395">
    <property type="entry name" value="Cytochrome_c_Peroxidase/MauG"/>
</dbReference>
<keyword evidence="1 4" id="KW-0349">Heme</keyword>
<dbReference type="EMBL" id="QVOD01000024">
    <property type="protein sequence ID" value="RFT65617.1"/>
    <property type="molecule type" value="Genomic_DNA"/>
</dbReference>
<keyword evidence="2 4" id="KW-0479">Metal-binding</keyword>
<dbReference type="Gene3D" id="1.10.760.10">
    <property type="entry name" value="Cytochrome c-like domain"/>
    <property type="match status" value="1"/>
</dbReference>
<evidence type="ECO:0000313" key="10">
    <source>
        <dbReference type="Proteomes" id="UP000264294"/>
    </source>
</evidence>
<keyword evidence="10" id="KW-1185">Reference proteome</keyword>
<feature type="transmembrane region" description="Helical" evidence="5">
    <location>
        <begin position="7"/>
        <end position="25"/>
    </location>
</feature>
<sequence>MKRRKWPVLLMIISIVGINLMITSLKERQVKATSSNNLSSSPLQKKRENNQPTYDIWGQTISQIEAEQLMKTKKGQALLSPQNGAVKIDSSLLQLGKKSFYEETFGNEGFITDIMGAFDGPITLPNIQKAVKELEGKGTTNLQVELANTVTIGGKTFKKGRKVDTGLDVAKGTNKVLGMPIKYSEGKMKAGISCLACHATVDSNSKQIIEGAPNSDLNAGLLIAFAKNSAAYFTHTDISSLKKYMNNFNHTIKTSDDKTAVLPNPKMLEDAVDRNVLKWPKGNFDSTIDMKSNPAQIPDSFTLGDFPYGWSGHAMAGPFKGLSTFNNNVHAQNSDSLSQSEVSRELFGIDKEVYMGTILQSAANPKYRYIPNQGKKPSEFFVAVDPTPGIPGVNELIKPPSFPKVTLIAPDGLIASSPGYKVNEQNNAMSAWQNTLVPPKSEIKVDSKTMQLGRSVFKRASCITCHAGSDFTNNRIISAAKIGTEPSRAQALKKTEKIWGEAFIYSPDTPVPVPKNAKILKVPTTQLDPEQIDLAFAKGESPGGYKVPSLIGLYWTAPYLHDGGVAVGPNSNTQLGFPGTLMKGVYPDPVNSLRALVDKKQRERVIAANRLANLQQVHVQGIGHEYWVDASTGFSNQEQDALIRYLLTLE</sequence>
<dbReference type="GO" id="GO:0046872">
    <property type="term" value="F:metal ion binding"/>
    <property type="evidence" value="ECO:0007669"/>
    <property type="project" value="UniProtKB-KW"/>
</dbReference>
<keyword evidence="5" id="KW-0472">Membrane</keyword>
<dbReference type="GO" id="GO:0020037">
    <property type="term" value="F:heme binding"/>
    <property type="evidence" value="ECO:0007669"/>
    <property type="project" value="InterPro"/>
</dbReference>
<dbReference type="AlphaFoldDB" id="A0A090YIA8"/>
<comment type="caution">
    <text evidence="7">The sequence shown here is derived from an EMBL/GenBank/DDBJ whole genome shotgun (WGS) entry which is preliminary data.</text>
</comment>
<feature type="domain" description="Cytochrome c" evidence="6">
    <location>
        <begin position="448"/>
        <end position="650"/>
    </location>
</feature>
<dbReference type="InterPro" id="IPR009056">
    <property type="entry name" value="Cyt_c-like_dom"/>
</dbReference>